<dbReference type="InterPro" id="IPR036533">
    <property type="entry name" value="BAG_dom_sf"/>
</dbReference>
<protein>
    <recommendedName>
        <fullName evidence="7">BAG domain-containing protein</fullName>
    </recommendedName>
</protein>
<dbReference type="GO" id="GO:0005634">
    <property type="term" value="C:nucleus"/>
    <property type="evidence" value="ECO:0007669"/>
    <property type="project" value="TreeGrafter"/>
</dbReference>
<keyword evidence="1" id="KW-0143">Chaperone</keyword>
<feature type="region of interest" description="Disordered" evidence="2">
    <location>
        <begin position="88"/>
        <end position="107"/>
    </location>
</feature>
<dbReference type="SMART" id="SM00264">
    <property type="entry name" value="BAG"/>
    <property type="match status" value="1"/>
</dbReference>
<evidence type="ECO:0008006" key="7">
    <source>
        <dbReference type="Google" id="ProtNLM"/>
    </source>
</evidence>
<dbReference type="PANTHER" id="PTHR12329:SF16">
    <property type="entry name" value="BAG FAMILY MOLECULAR CHAPERONE REGULATOR 1"/>
    <property type="match status" value="1"/>
</dbReference>
<dbReference type="GO" id="GO:0051087">
    <property type="term" value="F:protein-folding chaperone binding"/>
    <property type="evidence" value="ECO:0007669"/>
    <property type="project" value="InterPro"/>
</dbReference>
<dbReference type="InterPro" id="IPR003103">
    <property type="entry name" value="BAG_domain"/>
</dbReference>
<dbReference type="EMBL" id="JARJCW010000013">
    <property type="protein sequence ID" value="KAJ7217898.1"/>
    <property type="molecule type" value="Genomic_DNA"/>
</dbReference>
<dbReference type="Pfam" id="PF02179">
    <property type="entry name" value="BAG"/>
    <property type="match status" value="1"/>
</dbReference>
<dbReference type="PANTHER" id="PTHR12329">
    <property type="entry name" value="BCL2-ASSOCIATED ATHANOGENE"/>
    <property type="match status" value="1"/>
</dbReference>
<dbReference type="GO" id="GO:0000774">
    <property type="term" value="F:adenyl-nucleotide exchange factor activity"/>
    <property type="evidence" value="ECO:0007669"/>
    <property type="project" value="TreeGrafter"/>
</dbReference>
<reference evidence="5" key="1">
    <citation type="submission" date="2023-03" db="EMBL/GenBank/DDBJ databases">
        <title>Massive genome expansion in bonnet fungi (Mycena s.s.) driven by repeated elements and novel gene families across ecological guilds.</title>
        <authorList>
            <consortium name="Lawrence Berkeley National Laboratory"/>
            <person name="Harder C.B."/>
            <person name="Miyauchi S."/>
            <person name="Viragh M."/>
            <person name="Kuo A."/>
            <person name="Thoen E."/>
            <person name="Andreopoulos B."/>
            <person name="Lu D."/>
            <person name="Skrede I."/>
            <person name="Drula E."/>
            <person name="Henrissat B."/>
            <person name="Morin E."/>
            <person name="Kohler A."/>
            <person name="Barry K."/>
            <person name="LaButti K."/>
            <person name="Morin E."/>
            <person name="Salamov A."/>
            <person name="Lipzen A."/>
            <person name="Mereny Z."/>
            <person name="Hegedus B."/>
            <person name="Baldrian P."/>
            <person name="Stursova M."/>
            <person name="Weitz H."/>
            <person name="Taylor A."/>
            <person name="Grigoriev I.V."/>
            <person name="Nagy L.G."/>
            <person name="Martin F."/>
            <person name="Kauserud H."/>
        </authorList>
    </citation>
    <scope>NUCLEOTIDE SEQUENCE</scope>
    <source>
        <strain evidence="5">9144</strain>
    </source>
</reference>
<dbReference type="GO" id="GO:0016020">
    <property type="term" value="C:membrane"/>
    <property type="evidence" value="ECO:0007669"/>
    <property type="project" value="TreeGrafter"/>
</dbReference>
<keyword evidence="6" id="KW-1185">Reference proteome</keyword>
<dbReference type="GO" id="GO:0005829">
    <property type="term" value="C:cytosol"/>
    <property type="evidence" value="ECO:0007669"/>
    <property type="project" value="TreeGrafter"/>
</dbReference>
<dbReference type="AlphaFoldDB" id="A0AAD6VPB9"/>
<dbReference type="InterPro" id="IPR029071">
    <property type="entry name" value="Ubiquitin-like_domsf"/>
</dbReference>
<feature type="domain" description="Ubiquitin-like" evidence="3">
    <location>
        <begin position="34"/>
        <end position="86"/>
    </location>
</feature>
<comment type="caution">
    <text evidence="5">The sequence shown here is derived from an EMBL/GenBank/DDBJ whole genome shotgun (WGS) entry which is preliminary data.</text>
</comment>
<dbReference type="Gene3D" id="3.10.20.90">
    <property type="entry name" value="Phosphatidylinositol 3-kinase Catalytic Subunit, Chain A, domain 1"/>
    <property type="match status" value="1"/>
</dbReference>
<sequence length="205" mass="22656">MVHLKWNHERQVLFYSLHSCLSSVSRFSFQLPAPETPLRAVRDAVANLTHLPPDGFKLIHKGAVMKDDNASVSAYHMRESSTIAVVEIGPPPAQPQETPSAKQPPKQKAAAHVRSEQSVISTIHSELVNVRSELLPAVDHLLAAPAAPQSSKPKEHIRLSELLLQSLLRLDAIVTDGEWEAARRERKAAVKEVQGLLDRLDSSRD</sequence>
<name>A0AAD6VPB9_9AGAR</name>
<dbReference type="PROSITE" id="PS50053">
    <property type="entry name" value="UBIQUITIN_2"/>
    <property type="match status" value="1"/>
</dbReference>
<dbReference type="SUPFAM" id="SSF63491">
    <property type="entry name" value="BAG domain"/>
    <property type="match status" value="1"/>
</dbReference>
<evidence type="ECO:0000256" key="2">
    <source>
        <dbReference type="SAM" id="MobiDB-lite"/>
    </source>
</evidence>
<organism evidence="5 6">
    <name type="scientific">Mycena pura</name>
    <dbReference type="NCBI Taxonomy" id="153505"/>
    <lineage>
        <taxon>Eukaryota</taxon>
        <taxon>Fungi</taxon>
        <taxon>Dikarya</taxon>
        <taxon>Basidiomycota</taxon>
        <taxon>Agaricomycotina</taxon>
        <taxon>Agaricomycetes</taxon>
        <taxon>Agaricomycetidae</taxon>
        <taxon>Agaricales</taxon>
        <taxon>Marasmiineae</taxon>
        <taxon>Mycenaceae</taxon>
        <taxon>Mycena</taxon>
    </lineage>
</organism>
<evidence type="ECO:0000259" key="3">
    <source>
        <dbReference type="PROSITE" id="PS50053"/>
    </source>
</evidence>
<gene>
    <name evidence="5" type="ORF">GGX14DRAFT_598528</name>
</gene>
<dbReference type="Gene3D" id="1.20.58.120">
    <property type="entry name" value="BAG domain"/>
    <property type="match status" value="1"/>
</dbReference>
<proteinExistence type="predicted"/>
<dbReference type="InterPro" id="IPR039773">
    <property type="entry name" value="BAG_chaperone_regulator"/>
</dbReference>
<dbReference type="InterPro" id="IPR000626">
    <property type="entry name" value="Ubiquitin-like_dom"/>
</dbReference>
<dbReference type="Proteomes" id="UP001219525">
    <property type="component" value="Unassembled WGS sequence"/>
</dbReference>
<dbReference type="PROSITE" id="PS51035">
    <property type="entry name" value="BAG"/>
    <property type="match status" value="1"/>
</dbReference>
<evidence type="ECO:0000259" key="4">
    <source>
        <dbReference type="PROSITE" id="PS51035"/>
    </source>
</evidence>
<evidence type="ECO:0000313" key="5">
    <source>
        <dbReference type="EMBL" id="KAJ7217898.1"/>
    </source>
</evidence>
<dbReference type="GO" id="GO:0050821">
    <property type="term" value="P:protein stabilization"/>
    <property type="evidence" value="ECO:0007669"/>
    <property type="project" value="TreeGrafter"/>
</dbReference>
<dbReference type="SMART" id="SM00213">
    <property type="entry name" value="UBQ"/>
    <property type="match status" value="1"/>
</dbReference>
<feature type="domain" description="BAG" evidence="4">
    <location>
        <begin position="154"/>
        <end position="204"/>
    </location>
</feature>
<dbReference type="SUPFAM" id="SSF54236">
    <property type="entry name" value="Ubiquitin-like"/>
    <property type="match status" value="1"/>
</dbReference>
<accession>A0AAD6VPB9</accession>
<evidence type="ECO:0000256" key="1">
    <source>
        <dbReference type="ARBA" id="ARBA00023186"/>
    </source>
</evidence>
<dbReference type="Pfam" id="PF00240">
    <property type="entry name" value="ubiquitin"/>
    <property type="match status" value="1"/>
</dbReference>
<evidence type="ECO:0000313" key="6">
    <source>
        <dbReference type="Proteomes" id="UP001219525"/>
    </source>
</evidence>